<accession>A0A383VQ09</accession>
<evidence type="ECO:0000256" key="1">
    <source>
        <dbReference type="SAM" id="MobiDB-lite"/>
    </source>
</evidence>
<feature type="domain" description="DNA mismatch repair protein MutS-like N-terminal" evidence="2">
    <location>
        <begin position="326"/>
        <end position="426"/>
    </location>
</feature>
<dbReference type="InterPro" id="IPR053276">
    <property type="entry name" value="MtDNA_mismatch_repair_MutS"/>
</dbReference>
<dbReference type="PANTHER" id="PTHR48448">
    <property type="entry name" value="MUTL PROTEIN ISOFORM 1"/>
    <property type="match status" value="1"/>
</dbReference>
<dbReference type="GO" id="GO:0030983">
    <property type="term" value="F:mismatched DNA binding"/>
    <property type="evidence" value="ECO:0007669"/>
    <property type="project" value="InterPro"/>
</dbReference>
<sequence length="452" mass="48217">MLRSSGRLIGACCAANATPAVAGRCHSSRWASIRTSGSILPDLRPSTTQQLQPRQLVFPPQLRPAWGDAQLSRPPAAAAAALQAHPTSCTCRALCNEGSSIKKRCLVRVAAHPPGCSQLPQARGVVAIARPATRAFSSSSSSSAGSSSAQPHAVAPAALPRYHVSSSSSTLCSQSRSSSRKLCRVHLAACPALSLGSSLHPHPRRQVAVANPTGARSFSSSSRRSAGGSPSGSDSDSDTDPVARLGIHPAELGPDGELPWYYTDNNVKAAWQITDQQELQHWQELMENVQKPKVQQSLAQLDLRQRLGLPFAVPKQLKQPSGWGWFRRAKSRNPMAVALVKVGAFYEAAGLDALLLVEHAGLNLMGSNLEVPRAGCPEANLLALLRVLVEERGLSVAVWEEMASGAEYGRRSKDQKQRFFSQLVTPENPAYLHGYADSASDRDVNVPTLCGA</sequence>
<feature type="region of interest" description="Disordered" evidence="1">
    <location>
        <begin position="210"/>
        <end position="251"/>
    </location>
</feature>
<dbReference type="EMBL" id="FNXT01000750">
    <property type="protein sequence ID" value="SZX66824.1"/>
    <property type="molecule type" value="Genomic_DNA"/>
</dbReference>
<dbReference type="GO" id="GO:0005524">
    <property type="term" value="F:ATP binding"/>
    <property type="evidence" value="ECO:0007669"/>
    <property type="project" value="InterPro"/>
</dbReference>
<reference evidence="3 4" key="1">
    <citation type="submission" date="2016-10" db="EMBL/GenBank/DDBJ databases">
        <authorList>
            <person name="Cai Z."/>
        </authorList>
    </citation>
    <scope>NUCLEOTIDE SEQUENCE [LARGE SCALE GENOMIC DNA]</scope>
</reference>
<dbReference type="Proteomes" id="UP000256970">
    <property type="component" value="Unassembled WGS sequence"/>
</dbReference>
<evidence type="ECO:0000313" key="3">
    <source>
        <dbReference type="EMBL" id="SZX66824.1"/>
    </source>
</evidence>
<feature type="compositionally biased region" description="Low complexity" evidence="1">
    <location>
        <begin position="216"/>
        <end position="234"/>
    </location>
</feature>
<proteinExistence type="predicted"/>
<dbReference type="InterPro" id="IPR016151">
    <property type="entry name" value="DNA_mismatch_repair_MutS_N"/>
</dbReference>
<name>A0A383VQ09_TETOB</name>
<feature type="non-terminal residue" evidence="3">
    <location>
        <position position="452"/>
    </location>
</feature>
<dbReference type="GO" id="GO:0006298">
    <property type="term" value="P:mismatch repair"/>
    <property type="evidence" value="ECO:0007669"/>
    <property type="project" value="InterPro"/>
</dbReference>
<dbReference type="AlphaFoldDB" id="A0A383VQ09"/>
<organism evidence="3 4">
    <name type="scientific">Tetradesmus obliquus</name>
    <name type="common">Green alga</name>
    <name type="synonym">Acutodesmus obliquus</name>
    <dbReference type="NCBI Taxonomy" id="3088"/>
    <lineage>
        <taxon>Eukaryota</taxon>
        <taxon>Viridiplantae</taxon>
        <taxon>Chlorophyta</taxon>
        <taxon>core chlorophytes</taxon>
        <taxon>Chlorophyceae</taxon>
        <taxon>CS clade</taxon>
        <taxon>Sphaeropleales</taxon>
        <taxon>Scenedesmaceae</taxon>
        <taxon>Tetradesmus</taxon>
    </lineage>
</organism>
<dbReference type="Pfam" id="PF01624">
    <property type="entry name" value="MutS_I"/>
    <property type="match status" value="1"/>
</dbReference>
<evidence type="ECO:0000259" key="2">
    <source>
        <dbReference type="Pfam" id="PF01624"/>
    </source>
</evidence>
<protein>
    <recommendedName>
        <fullName evidence="2">DNA mismatch repair protein MutS-like N-terminal domain-containing protein</fullName>
    </recommendedName>
</protein>
<dbReference type="Gene3D" id="3.40.1170.10">
    <property type="entry name" value="DNA repair protein MutS, domain I"/>
    <property type="match status" value="1"/>
</dbReference>
<dbReference type="SUPFAM" id="SSF55271">
    <property type="entry name" value="DNA repair protein MutS, domain I"/>
    <property type="match status" value="1"/>
</dbReference>
<gene>
    <name evidence="3" type="ORF">BQ4739_LOCUS7262</name>
</gene>
<evidence type="ECO:0000313" key="4">
    <source>
        <dbReference type="Proteomes" id="UP000256970"/>
    </source>
</evidence>
<dbReference type="PANTHER" id="PTHR48448:SF1">
    <property type="entry name" value="MUTL PROTEIN ISOFORM 1"/>
    <property type="match status" value="1"/>
</dbReference>
<dbReference type="InterPro" id="IPR007695">
    <property type="entry name" value="DNA_mismatch_repair_MutS-lik_N"/>
</dbReference>
<dbReference type="STRING" id="3088.A0A383VQ09"/>
<keyword evidence="4" id="KW-1185">Reference proteome</keyword>